<protein>
    <recommendedName>
        <fullName evidence="3">OmdA domain containing protein</fullName>
    </recommendedName>
</protein>
<evidence type="ECO:0000313" key="1">
    <source>
        <dbReference type="EMBL" id="MBE9217206.1"/>
    </source>
</evidence>
<reference evidence="1" key="1">
    <citation type="submission" date="2020-10" db="EMBL/GenBank/DDBJ databases">
        <authorList>
            <person name="Castelo-Branco R."/>
            <person name="Eusebio N."/>
            <person name="Adriana R."/>
            <person name="Vieira A."/>
            <person name="Brugerolle De Fraissinette N."/>
            <person name="Rezende De Castro R."/>
            <person name="Schneider M.P."/>
            <person name="Vasconcelos V."/>
            <person name="Leao P.N."/>
        </authorList>
    </citation>
    <scope>NUCLEOTIDE SEQUENCE</scope>
    <source>
        <strain evidence="1">LEGE 06105</strain>
    </source>
</reference>
<evidence type="ECO:0008006" key="3">
    <source>
        <dbReference type="Google" id="ProtNLM"/>
    </source>
</evidence>
<proteinExistence type="predicted"/>
<accession>A0A8J7F5V9</accession>
<dbReference type="EMBL" id="JADEWL010000306">
    <property type="protein sequence ID" value="MBE9217206.1"/>
    <property type="molecule type" value="Genomic_DNA"/>
</dbReference>
<keyword evidence="2" id="KW-1185">Reference proteome</keyword>
<feature type="non-terminal residue" evidence="1">
    <location>
        <position position="122"/>
    </location>
</feature>
<comment type="caution">
    <text evidence="1">The sequence shown here is derived from an EMBL/GenBank/DDBJ whole genome shotgun (WGS) entry which is preliminary data.</text>
</comment>
<organism evidence="1 2">
    <name type="scientific">Plectonema cf. radiosum LEGE 06105</name>
    <dbReference type="NCBI Taxonomy" id="945769"/>
    <lineage>
        <taxon>Bacteria</taxon>
        <taxon>Bacillati</taxon>
        <taxon>Cyanobacteriota</taxon>
        <taxon>Cyanophyceae</taxon>
        <taxon>Oscillatoriophycideae</taxon>
        <taxon>Oscillatoriales</taxon>
        <taxon>Microcoleaceae</taxon>
        <taxon>Plectonema</taxon>
    </lineage>
</organism>
<dbReference type="Proteomes" id="UP000620559">
    <property type="component" value="Unassembled WGS sequence"/>
</dbReference>
<sequence length="122" mass="14235">MEVEEMYSGTLVITAKDTTEWRNWLNKNSKRRDAVWLVIYKKGSNKKSIYYDQAVDDALCYGWIDSKPNKRDEESYYQYFSKRNPKSNWSKVNKDKVSKLLKSGLMMPSGLEMVELAKSTGT</sequence>
<gene>
    <name evidence="1" type="ORF">IQ247_31935</name>
</gene>
<dbReference type="RefSeq" id="WP_375341260.1">
    <property type="nucleotide sequence ID" value="NZ_JADEWL010000306.1"/>
</dbReference>
<evidence type="ECO:0000313" key="2">
    <source>
        <dbReference type="Proteomes" id="UP000620559"/>
    </source>
</evidence>
<name>A0A8J7F5V9_9CYAN</name>
<dbReference type="AlphaFoldDB" id="A0A8J7F5V9"/>